<accession>A0AAV5RE99</accession>
<feature type="region of interest" description="Disordered" evidence="1">
    <location>
        <begin position="24"/>
        <end position="62"/>
    </location>
</feature>
<evidence type="ECO:0000313" key="3">
    <source>
        <dbReference type="Proteomes" id="UP001362899"/>
    </source>
</evidence>
<dbReference type="Proteomes" id="UP001362899">
    <property type="component" value="Unassembled WGS sequence"/>
</dbReference>
<sequence>MAELPQPKQNAGFSAFVKKFFHRSTASGSGTNQTQTALTGPPRERHADDASVMTLASSSKRRRSLDTNASMLDTNASVLGIISSSRAQSVASEPAD</sequence>
<dbReference type="AlphaFoldDB" id="A0AAV5RE99"/>
<comment type="caution">
    <text evidence="2">The sequence shown here is derived from an EMBL/GenBank/DDBJ whole genome shotgun (WGS) entry which is preliminary data.</text>
</comment>
<evidence type="ECO:0000313" key="2">
    <source>
        <dbReference type="EMBL" id="GMM49063.1"/>
    </source>
</evidence>
<evidence type="ECO:0000256" key="1">
    <source>
        <dbReference type="SAM" id="MobiDB-lite"/>
    </source>
</evidence>
<proteinExistence type="predicted"/>
<reference evidence="2 3" key="1">
    <citation type="journal article" date="2023" name="Elife">
        <title>Identification of key yeast species and microbe-microbe interactions impacting larval growth of Drosophila in the wild.</title>
        <authorList>
            <person name="Mure A."/>
            <person name="Sugiura Y."/>
            <person name="Maeda R."/>
            <person name="Honda K."/>
            <person name="Sakurai N."/>
            <person name="Takahashi Y."/>
            <person name="Watada M."/>
            <person name="Katoh T."/>
            <person name="Gotoh A."/>
            <person name="Gotoh Y."/>
            <person name="Taniguchi I."/>
            <person name="Nakamura K."/>
            <person name="Hayashi T."/>
            <person name="Katayama T."/>
            <person name="Uemura T."/>
            <person name="Hattori Y."/>
        </authorList>
    </citation>
    <scope>NUCLEOTIDE SEQUENCE [LARGE SCALE GENOMIC DNA]</scope>
    <source>
        <strain evidence="2 3">SB-73</strain>
    </source>
</reference>
<protein>
    <submittedName>
        <fullName evidence="2">Uncharacterized protein</fullName>
    </submittedName>
</protein>
<feature type="compositionally biased region" description="Polar residues" evidence="1">
    <location>
        <begin position="24"/>
        <end position="38"/>
    </location>
</feature>
<keyword evidence="3" id="KW-1185">Reference proteome</keyword>
<dbReference type="EMBL" id="BTGC01000001">
    <property type="protein sequence ID" value="GMM49063.1"/>
    <property type="molecule type" value="Genomic_DNA"/>
</dbReference>
<gene>
    <name evidence="2" type="ORF">DASB73_000210</name>
</gene>
<organism evidence="2 3">
    <name type="scientific">Starmerella bacillaris</name>
    <name type="common">Yeast</name>
    <name type="synonym">Candida zemplinina</name>
    <dbReference type="NCBI Taxonomy" id="1247836"/>
    <lineage>
        <taxon>Eukaryota</taxon>
        <taxon>Fungi</taxon>
        <taxon>Dikarya</taxon>
        <taxon>Ascomycota</taxon>
        <taxon>Saccharomycotina</taxon>
        <taxon>Dipodascomycetes</taxon>
        <taxon>Dipodascales</taxon>
        <taxon>Trichomonascaceae</taxon>
        <taxon>Starmerella</taxon>
    </lineage>
</organism>
<name>A0AAV5RE99_STABA</name>